<organism evidence="2 3">
    <name type="scientific">Beauveria bassiana D1-5</name>
    <dbReference type="NCBI Taxonomy" id="1245745"/>
    <lineage>
        <taxon>Eukaryota</taxon>
        <taxon>Fungi</taxon>
        <taxon>Dikarya</taxon>
        <taxon>Ascomycota</taxon>
        <taxon>Pezizomycotina</taxon>
        <taxon>Sordariomycetes</taxon>
        <taxon>Hypocreomycetidae</taxon>
        <taxon>Hypocreales</taxon>
        <taxon>Cordycipitaceae</taxon>
        <taxon>Beauveria</taxon>
    </lineage>
</organism>
<name>A0A0A2VJL0_BEABA</name>
<feature type="compositionally biased region" description="Basic and acidic residues" evidence="1">
    <location>
        <begin position="1"/>
        <end position="12"/>
    </location>
</feature>
<dbReference type="AlphaFoldDB" id="A0A0A2VJL0"/>
<proteinExistence type="predicted"/>
<comment type="caution">
    <text evidence="2">The sequence shown here is derived from an EMBL/GenBank/DDBJ whole genome shotgun (WGS) entry which is preliminary data.</text>
</comment>
<sequence>MQRRPRDSKAGGDSDPEDLVSILAPETDGGDSNKIGYGAVNGFQDTEDDSIADFDVLLIVNVSSGSEESTDGEHNPGRDDDSDDDVGNVDEVTTGVGGGGTNREDGGNDRDGSCGSDGAHGGEDEDANLTRMKT</sequence>
<evidence type="ECO:0000313" key="2">
    <source>
        <dbReference type="EMBL" id="KGQ07778.1"/>
    </source>
</evidence>
<protein>
    <submittedName>
        <fullName evidence="2">Uncharacterized protein</fullName>
    </submittedName>
</protein>
<dbReference type="Proteomes" id="UP000030106">
    <property type="component" value="Unassembled WGS sequence"/>
</dbReference>
<dbReference type="HOGENOM" id="CLU_1895815_0_0_1"/>
<gene>
    <name evidence="2" type="ORF">BBAD15_g6859</name>
</gene>
<dbReference type="EMBL" id="ANFO01000640">
    <property type="protein sequence ID" value="KGQ07778.1"/>
    <property type="molecule type" value="Genomic_DNA"/>
</dbReference>
<feature type="compositionally biased region" description="Basic and acidic residues" evidence="1">
    <location>
        <begin position="102"/>
        <end position="112"/>
    </location>
</feature>
<accession>A0A0A2VJL0</accession>
<evidence type="ECO:0000256" key="1">
    <source>
        <dbReference type="SAM" id="MobiDB-lite"/>
    </source>
</evidence>
<feature type="region of interest" description="Disordered" evidence="1">
    <location>
        <begin position="1"/>
        <end position="45"/>
    </location>
</feature>
<evidence type="ECO:0000313" key="3">
    <source>
        <dbReference type="Proteomes" id="UP000030106"/>
    </source>
</evidence>
<feature type="region of interest" description="Disordered" evidence="1">
    <location>
        <begin position="63"/>
        <end position="134"/>
    </location>
</feature>
<reference evidence="2 3" key="1">
    <citation type="submission" date="2012-10" db="EMBL/GenBank/DDBJ databases">
        <title>Genome sequencing and analysis of entomopathogenic fungi Beauveria bassiana D1-5.</title>
        <authorList>
            <person name="Li Q."/>
            <person name="Wang L."/>
            <person name="Zhang Z."/>
            <person name="Wang Q."/>
            <person name="Ren J."/>
            <person name="Wang M."/>
            <person name="Xu W."/>
            <person name="Wang J."/>
            <person name="Lu Y."/>
            <person name="Du Q."/>
            <person name="Sun Z."/>
        </authorList>
    </citation>
    <scope>NUCLEOTIDE SEQUENCE [LARGE SCALE GENOMIC DNA]</scope>
    <source>
        <strain evidence="2 3">D1-5</strain>
    </source>
</reference>